<reference evidence="5 6" key="1">
    <citation type="submission" date="2017-06" db="EMBL/GenBank/DDBJ databases">
        <title>Comparative genomic analysis of Ambrosia Fusariam Clade fungi.</title>
        <authorList>
            <person name="Stajich J.E."/>
            <person name="Carrillo J."/>
            <person name="Kijimoto T."/>
            <person name="Eskalen A."/>
            <person name="O'Donnell K."/>
            <person name="Kasson M."/>
        </authorList>
    </citation>
    <scope>NUCLEOTIDE SEQUENCE [LARGE SCALE GENOMIC DNA]</scope>
    <source>
        <strain evidence="5 6">NRRL62579</strain>
    </source>
</reference>
<dbReference type="PANTHER" id="PTHR47706:SF9">
    <property type="entry name" value="NMRA-LIKE DOMAIN-CONTAINING PROTEIN-RELATED"/>
    <property type="match status" value="1"/>
</dbReference>
<dbReference type="InterPro" id="IPR008030">
    <property type="entry name" value="NmrA-like"/>
</dbReference>
<keyword evidence="1" id="KW-0521">NADP</keyword>
<accession>A0A428UE25</accession>
<sequence length="306" mass="33835">MLILIAGVTGLVGQACAQAAFKSGHKVRGLGRNPSKLPKDIADRLEGFVTQKDVYDIHALDKAVKGVDAIVSAVHYSPVAVVDGQILLLRAAERAGVKIFHGASWNYDWTKIKLGECESYDNYLAFYNHARLSSEIKPIYAFTGGIVEYLLWHSPHSNPIDAQSNTLSFFGAGDEQLTWIVLKDLAAYTIQAISEPKAADGGFYYVESFRCSILELGRVYAQVHGLHLEPKSLGTVEDVDRLVDEARAAIGPTRYEEYVGLAYMRLILRGVMDFDSVDSRRWSHIKQTGLKELLEENCDRPSGLGN</sequence>
<dbReference type="SUPFAM" id="SSF51735">
    <property type="entry name" value="NAD(P)-binding Rossmann-fold domains"/>
    <property type="match status" value="1"/>
</dbReference>
<keyword evidence="2" id="KW-0560">Oxidoreductase</keyword>
<evidence type="ECO:0000256" key="3">
    <source>
        <dbReference type="SAM" id="SignalP"/>
    </source>
</evidence>
<dbReference type="AlphaFoldDB" id="A0A428UE25"/>
<name>A0A428UE25_9HYPO</name>
<dbReference type="PANTHER" id="PTHR47706">
    <property type="entry name" value="NMRA-LIKE FAMILY PROTEIN"/>
    <property type="match status" value="1"/>
</dbReference>
<evidence type="ECO:0000313" key="5">
    <source>
        <dbReference type="EMBL" id="RSM12555.1"/>
    </source>
</evidence>
<evidence type="ECO:0000256" key="2">
    <source>
        <dbReference type="ARBA" id="ARBA00023002"/>
    </source>
</evidence>
<comment type="caution">
    <text evidence="5">The sequence shown here is derived from an EMBL/GenBank/DDBJ whole genome shotgun (WGS) entry which is preliminary data.</text>
</comment>
<dbReference type="Gene3D" id="3.40.50.720">
    <property type="entry name" value="NAD(P)-binding Rossmann-like Domain"/>
    <property type="match status" value="1"/>
</dbReference>
<proteinExistence type="predicted"/>
<keyword evidence="6" id="KW-1185">Reference proteome</keyword>
<dbReference type="Proteomes" id="UP000287144">
    <property type="component" value="Unassembled WGS sequence"/>
</dbReference>
<protein>
    <recommendedName>
        <fullName evidence="4">NmrA-like domain-containing protein</fullName>
    </recommendedName>
</protein>
<feature type="signal peptide" evidence="3">
    <location>
        <begin position="1"/>
        <end position="17"/>
    </location>
</feature>
<dbReference type="EMBL" id="NKCK01000013">
    <property type="protein sequence ID" value="RSM12555.1"/>
    <property type="molecule type" value="Genomic_DNA"/>
</dbReference>
<dbReference type="InterPro" id="IPR051609">
    <property type="entry name" value="NmrA/Isoflavone_reductase-like"/>
</dbReference>
<dbReference type="STRING" id="1325735.A0A428UE25"/>
<dbReference type="Pfam" id="PF05368">
    <property type="entry name" value="NmrA"/>
    <property type="match status" value="1"/>
</dbReference>
<evidence type="ECO:0000256" key="1">
    <source>
        <dbReference type="ARBA" id="ARBA00022857"/>
    </source>
</evidence>
<keyword evidence="3" id="KW-0732">Signal</keyword>
<evidence type="ECO:0000313" key="6">
    <source>
        <dbReference type="Proteomes" id="UP000287144"/>
    </source>
</evidence>
<dbReference type="InterPro" id="IPR036291">
    <property type="entry name" value="NAD(P)-bd_dom_sf"/>
</dbReference>
<gene>
    <name evidence="5" type="ORF">CEP52_002353</name>
</gene>
<organism evidence="5 6">
    <name type="scientific">Fusarium oligoseptatum</name>
    <dbReference type="NCBI Taxonomy" id="2604345"/>
    <lineage>
        <taxon>Eukaryota</taxon>
        <taxon>Fungi</taxon>
        <taxon>Dikarya</taxon>
        <taxon>Ascomycota</taxon>
        <taxon>Pezizomycotina</taxon>
        <taxon>Sordariomycetes</taxon>
        <taxon>Hypocreomycetidae</taxon>
        <taxon>Hypocreales</taxon>
        <taxon>Nectriaceae</taxon>
        <taxon>Fusarium</taxon>
        <taxon>Fusarium solani species complex</taxon>
    </lineage>
</organism>
<evidence type="ECO:0000259" key="4">
    <source>
        <dbReference type="Pfam" id="PF05368"/>
    </source>
</evidence>
<feature type="chain" id="PRO_5019342097" description="NmrA-like domain-containing protein" evidence="3">
    <location>
        <begin position="18"/>
        <end position="306"/>
    </location>
</feature>
<feature type="domain" description="NmrA-like" evidence="4">
    <location>
        <begin position="2"/>
        <end position="231"/>
    </location>
</feature>
<dbReference type="GO" id="GO:0016491">
    <property type="term" value="F:oxidoreductase activity"/>
    <property type="evidence" value="ECO:0007669"/>
    <property type="project" value="UniProtKB-KW"/>
</dbReference>